<evidence type="ECO:0000313" key="2">
    <source>
        <dbReference type="EMBL" id="CAB4264213.1"/>
    </source>
</evidence>
<protein>
    <submittedName>
        <fullName evidence="3">Uncharacterized protein</fullName>
    </submittedName>
</protein>
<dbReference type="Proteomes" id="UP000507222">
    <property type="component" value="Unassembled WGS sequence"/>
</dbReference>
<organism evidence="3 5">
    <name type="scientific">Prunus armeniaca</name>
    <name type="common">Apricot</name>
    <name type="synonym">Armeniaca vulgaris</name>
    <dbReference type="NCBI Taxonomy" id="36596"/>
    <lineage>
        <taxon>Eukaryota</taxon>
        <taxon>Viridiplantae</taxon>
        <taxon>Streptophyta</taxon>
        <taxon>Embryophyta</taxon>
        <taxon>Tracheophyta</taxon>
        <taxon>Spermatophyta</taxon>
        <taxon>Magnoliopsida</taxon>
        <taxon>eudicotyledons</taxon>
        <taxon>Gunneridae</taxon>
        <taxon>Pentapetalae</taxon>
        <taxon>rosids</taxon>
        <taxon>fabids</taxon>
        <taxon>Rosales</taxon>
        <taxon>Rosaceae</taxon>
        <taxon>Amygdaloideae</taxon>
        <taxon>Amygdaleae</taxon>
        <taxon>Prunus</taxon>
    </lineage>
</organism>
<dbReference type="Proteomes" id="UP000507245">
    <property type="component" value="Unassembled WGS sequence"/>
</dbReference>
<dbReference type="EMBL" id="CAEKKB010000001">
    <property type="protein sequence ID" value="CAB4294823.1"/>
    <property type="molecule type" value="Genomic_DNA"/>
</dbReference>
<reference evidence="5" key="1">
    <citation type="journal article" date="2020" name="Genome Biol.">
        <title>Gamete binning: chromosome-level and haplotype-resolved genome assembly enabled by high-throughput single-cell sequencing of gamete genomes.</title>
        <authorList>
            <person name="Campoy J.A."/>
            <person name="Sun H."/>
            <person name="Goel M."/>
            <person name="Jiao W.-B."/>
            <person name="Folz-Donahue K."/>
            <person name="Wang N."/>
            <person name="Rubio M."/>
            <person name="Liu C."/>
            <person name="Kukat C."/>
            <person name="Ruiz D."/>
            <person name="Huettel B."/>
            <person name="Schneeberger K."/>
        </authorList>
    </citation>
    <scope>NUCLEOTIDE SEQUENCE [LARGE SCALE GENOMIC DNA]</scope>
    <source>
        <strain evidence="5">cv. Rojo Pasion</strain>
    </source>
</reference>
<sequence length="68" mass="7493">MDSWKSLWKPAMFHKTILVRIWNPGIRECPPGAVVAGPQQPQNRHDTPSMELSGLGSEPDSPAPGNHH</sequence>
<evidence type="ECO:0000313" key="3">
    <source>
        <dbReference type="EMBL" id="CAB4294823.1"/>
    </source>
</evidence>
<feature type="region of interest" description="Disordered" evidence="1">
    <location>
        <begin position="32"/>
        <end position="68"/>
    </location>
</feature>
<reference evidence="3 4" key="2">
    <citation type="submission" date="2020-05" db="EMBL/GenBank/DDBJ databases">
        <authorList>
            <person name="Campoy J."/>
            <person name="Schneeberger K."/>
            <person name="Spophaly S."/>
        </authorList>
    </citation>
    <scope>NUCLEOTIDE SEQUENCE [LARGE SCALE GENOMIC DNA]</scope>
    <source>
        <strain evidence="3">PruArmRojPasFocal</strain>
    </source>
</reference>
<evidence type="ECO:0000256" key="1">
    <source>
        <dbReference type="SAM" id="MobiDB-lite"/>
    </source>
</evidence>
<accession>A0A6J5W304</accession>
<dbReference type="AlphaFoldDB" id="A0A6J5W304"/>
<keyword evidence="5" id="KW-1185">Reference proteome</keyword>
<name>A0A6J5W304_PRUAR</name>
<evidence type="ECO:0000313" key="4">
    <source>
        <dbReference type="Proteomes" id="UP000507222"/>
    </source>
</evidence>
<gene>
    <name evidence="2" type="ORF">CURHAP_LOCUS5890</name>
    <name evidence="3" type="ORF">ORAREDHAP_LOCUS5932</name>
</gene>
<dbReference type="EMBL" id="CAEKDK010000001">
    <property type="protein sequence ID" value="CAB4264213.1"/>
    <property type="molecule type" value="Genomic_DNA"/>
</dbReference>
<evidence type="ECO:0000313" key="5">
    <source>
        <dbReference type="Proteomes" id="UP000507245"/>
    </source>
</evidence>
<proteinExistence type="predicted"/>